<protein>
    <recommendedName>
        <fullName evidence="4">ERF family protein</fullName>
    </recommendedName>
</protein>
<evidence type="ECO:0008006" key="4">
    <source>
        <dbReference type="Google" id="ProtNLM"/>
    </source>
</evidence>
<sequence length="217" mass="25212">MAEEKKLNIFQKIQKARVELQKRDIKKTGFNKFSNYKYFELGDFLPHINEICLNVGLYTEFIYTSEQATLYVIDSDNPEEKRHWNTPVKIPQLKGCSEIQAIGGSQTFARRYLYNMAFEIAETDVIDSGAVDEDAEEAKRKINKASVMTINKLLDETGTDKKKFLSWAGVSKVDDITNEALANCLKMLEKKKNDIEIKKQQEEHQKELEQHEENFEF</sequence>
<dbReference type="InterPro" id="IPR007499">
    <property type="entry name" value="ERF_bacteria_virus"/>
</dbReference>
<dbReference type="RefSeq" id="WP_346025815.1">
    <property type="nucleotide sequence ID" value="NZ_BAAACO010000001.1"/>
</dbReference>
<dbReference type="Pfam" id="PF04404">
    <property type="entry name" value="ERF"/>
    <property type="match status" value="1"/>
</dbReference>
<evidence type="ECO:0000256" key="1">
    <source>
        <dbReference type="SAM" id="Coils"/>
    </source>
</evidence>
<keyword evidence="3" id="KW-1185">Reference proteome</keyword>
<dbReference type="Proteomes" id="UP001501764">
    <property type="component" value="Unassembled WGS sequence"/>
</dbReference>
<organism evidence="2 3">
    <name type="scientific">Clostridium nitritogenes</name>
    <dbReference type="NCBI Taxonomy" id="83340"/>
    <lineage>
        <taxon>Bacteria</taxon>
        <taxon>Bacillati</taxon>
        <taxon>Bacillota</taxon>
        <taxon>Clostridia</taxon>
        <taxon>Eubacteriales</taxon>
        <taxon>Clostridiaceae</taxon>
        <taxon>Clostridium</taxon>
    </lineage>
</organism>
<evidence type="ECO:0000313" key="3">
    <source>
        <dbReference type="Proteomes" id="UP001501764"/>
    </source>
</evidence>
<reference evidence="2 3" key="1">
    <citation type="journal article" date="2019" name="Int. J. Syst. Evol. Microbiol.">
        <title>The Global Catalogue of Microorganisms (GCM) 10K type strain sequencing project: providing services to taxonomists for standard genome sequencing and annotation.</title>
        <authorList>
            <consortium name="The Broad Institute Genomics Platform"/>
            <consortium name="The Broad Institute Genome Sequencing Center for Infectious Disease"/>
            <person name="Wu L."/>
            <person name="Ma J."/>
        </authorList>
    </citation>
    <scope>NUCLEOTIDE SEQUENCE [LARGE SCALE GENOMIC DNA]</scope>
    <source>
        <strain evidence="2 3">JCM 6485</strain>
    </source>
</reference>
<keyword evidence="1" id="KW-0175">Coiled coil</keyword>
<dbReference type="EMBL" id="BAAACO010000001">
    <property type="protein sequence ID" value="GAA0856808.1"/>
    <property type="molecule type" value="Genomic_DNA"/>
</dbReference>
<accession>A0ABN1LJM1</accession>
<feature type="coiled-coil region" evidence="1">
    <location>
        <begin position="178"/>
        <end position="214"/>
    </location>
</feature>
<name>A0ABN1LJM1_9CLOT</name>
<comment type="caution">
    <text evidence="2">The sequence shown here is derived from an EMBL/GenBank/DDBJ whole genome shotgun (WGS) entry which is preliminary data.</text>
</comment>
<evidence type="ECO:0000313" key="2">
    <source>
        <dbReference type="EMBL" id="GAA0856808.1"/>
    </source>
</evidence>
<proteinExistence type="predicted"/>
<gene>
    <name evidence="2" type="ORF">GCM10008916_07910</name>
</gene>